<dbReference type="EMBL" id="JH725150">
    <property type="protein sequence ID" value="EJP70655.1"/>
    <property type="molecule type" value="Genomic_DNA"/>
</dbReference>
<gene>
    <name evidence="2" type="ORF">BBA_00285</name>
</gene>
<dbReference type="RefSeq" id="XP_008593604.1">
    <property type="nucleotide sequence ID" value="XM_008595382.1"/>
</dbReference>
<dbReference type="GeneID" id="19883297"/>
<dbReference type="InParanoid" id="J4WLP9"/>
<evidence type="ECO:0000313" key="3">
    <source>
        <dbReference type="Proteomes" id="UP000002762"/>
    </source>
</evidence>
<reference evidence="2 3" key="1">
    <citation type="journal article" date="2012" name="Sci. Rep.">
        <title>Genomic perspectives on the evolution of fungal entomopathogenicity in Beauveria bassiana.</title>
        <authorList>
            <person name="Xiao G."/>
            <person name="Ying S.H."/>
            <person name="Zheng P."/>
            <person name="Wang Z.L."/>
            <person name="Zhang S."/>
            <person name="Xie X.Q."/>
            <person name="Shang Y."/>
            <person name="St Leger R.J."/>
            <person name="Zhao G.P."/>
            <person name="Wang C."/>
            <person name="Feng M.G."/>
        </authorList>
    </citation>
    <scope>NUCLEOTIDE SEQUENCE [LARGE SCALE GENOMIC DNA]</scope>
    <source>
        <strain evidence="2 3">ARSEF 2860</strain>
    </source>
</reference>
<dbReference type="Proteomes" id="UP000002762">
    <property type="component" value="Unassembled WGS sequence"/>
</dbReference>
<proteinExistence type="predicted"/>
<dbReference type="HOGENOM" id="CLU_3086874_0_0_1"/>
<dbReference type="Pfam" id="PF12907">
    <property type="entry name" value="zf-met2"/>
    <property type="match status" value="1"/>
</dbReference>
<protein>
    <submittedName>
        <fullName evidence="2">Transmembrane protein</fullName>
    </submittedName>
</protein>
<evidence type="ECO:0000259" key="1">
    <source>
        <dbReference type="Pfam" id="PF12907"/>
    </source>
</evidence>
<evidence type="ECO:0000313" key="2">
    <source>
        <dbReference type="EMBL" id="EJP70655.1"/>
    </source>
</evidence>
<keyword evidence="2" id="KW-0472">Membrane</keyword>
<organism evidence="2 3">
    <name type="scientific">Beauveria bassiana (strain ARSEF 2860)</name>
    <name type="common">White muscardine disease fungus</name>
    <name type="synonym">Tritirachium shiotae</name>
    <dbReference type="NCBI Taxonomy" id="655819"/>
    <lineage>
        <taxon>Eukaryota</taxon>
        <taxon>Fungi</taxon>
        <taxon>Dikarya</taxon>
        <taxon>Ascomycota</taxon>
        <taxon>Pezizomycotina</taxon>
        <taxon>Sordariomycetes</taxon>
        <taxon>Hypocreomycetidae</taxon>
        <taxon>Hypocreales</taxon>
        <taxon>Cordycipitaceae</taxon>
        <taxon>Beauveria</taxon>
    </lineage>
</organism>
<dbReference type="AlphaFoldDB" id="J4WLP9"/>
<dbReference type="OrthoDB" id="370932at2759"/>
<dbReference type="InterPro" id="IPR026939">
    <property type="entry name" value="ZNF706/At2g23090_sf"/>
</dbReference>
<name>J4WLP9_BEAB2</name>
<dbReference type="SUPFAM" id="SSF118359">
    <property type="entry name" value="Expressed protein At2g23090/F21P24.15"/>
    <property type="match status" value="1"/>
</dbReference>
<sequence>MCLFLQNAAACDIICTVCRSTFLKTTKPPQLLEHAQNKHNKGMADCFPSVSA</sequence>
<keyword evidence="2" id="KW-0812">Transmembrane</keyword>
<dbReference type="InterPro" id="IPR039438">
    <property type="entry name" value="At2g23090-like_Znf"/>
</dbReference>
<dbReference type="Gene3D" id="4.10.1050.10">
    <property type="entry name" value="At2g23090-like"/>
    <property type="match status" value="1"/>
</dbReference>
<keyword evidence="3" id="KW-1185">Reference proteome</keyword>
<feature type="domain" description="At2g23090-like zinc-binding" evidence="1">
    <location>
        <begin position="14"/>
        <end position="49"/>
    </location>
</feature>
<accession>J4WLP9</accession>